<sequence>MQTTAEQIIELKKMGQTYDLTSVKVDFEDKMFLMLLRQGSGKKARIQRRLLLVAYNDETSVDKGKATDNAFSPLKRQLY</sequence>
<accession>A0AAV3PWJ9</accession>
<protein>
    <submittedName>
        <fullName evidence="1">Uncharacterized protein</fullName>
    </submittedName>
</protein>
<comment type="caution">
    <text evidence="1">The sequence shown here is derived from an EMBL/GenBank/DDBJ whole genome shotgun (WGS) entry which is preliminary data.</text>
</comment>
<keyword evidence="2" id="KW-1185">Reference proteome</keyword>
<reference evidence="1 2" key="1">
    <citation type="submission" date="2024-01" db="EMBL/GenBank/DDBJ databases">
        <title>The complete chloroplast genome sequence of Lithospermum erythrorhizon: insights into the phylogenetic relationship among Boraginaceae species and the maternal lineages of purple gromwells.</title>
        <authorList>
            <person name="Okada T."/>
            <person name="Watanabe K."/>
        </authorList>
    </citation>
    <scope>NUCLEOTIDE SEQUENCE [LARGE SCALE GENOMIC DNA]</scope>
</reference>
<dbReference type="EMBL" id="BAABME010002457">
    <property type="protein sequence ID" value="GAA0154715.1"/>
    <property type="molecule type" value="Genomic_DNA"/>
</dbReference>
<organism evidence="1 2">
    <name type="scientific">Lithospermum erythrorhizon</name>
    <name type="common">Purple gromwell</name>
    <name type="synonym">Lithospermum officinale var. erythrorhizon</name>
    <dbReference type="NCBI Taxonomy" id="34254"/>
    <lineage>
        <taxon>Eukaryota</taxon>
        <taxon>Viridiplantae</taxon>
        <taxon>Streptophyta</taxon>
        <taxon>Embryophyta</taxon>
        <taxon>Tracheophyta</taxon>
        <taxon>Spermatophyta</taxon>
        <taxon>Magnoliopsida</taxon>
        <taxon>eudicotyledons</taxon>
        <taxon>Gunneridae</taxon>
        <taxon>Pentapetalae</taxon>
        <taxon>asterids</taxon>
        <taxon>lamiids</taxon>
        <taxon>Boraginales</taxon>
        <taxon>Boraginaceae</taxon>
        <taxon>Boraginoideae</taxon>
        <taxon>Lithospermeae</taxon>
        <taxon>Lithospermum</taxon>
    </lineage>
</organism>
<dbReference type="AlphaFoldDB" id="A0AAV3PWJ9"/>
<proteinExistence type="predicted"/>
<evidence type="ECO:0000313" key="1">
    <source>
        <dbReference type="EMBL" id="GAA0154715.1"/>
    </source>
</evidence>
<evidence type="ECO:0000313" key="2">
    <source>
        <dbReference type="Proteomes" id="UP001454036"/>
    </source>
</evidence>
<dbReference type="Proteomes" id="UP001454036">
    <property type="component" value="Unassembled WGS sequence"/>
</dbReference>
<name>A0AAV3PWJ9_LITER</name>
<gene>
    <name evidence="1" type="ORF">LIER_12618</name>
</gene>